<sequence length="117" mass="13220">MVFKGQFMLELVVSLEGKHSMGLMPQNRRSPQARPVTAGQNGAFVAAVVGPERRAGNQSPRTTSTRTVKRKLRTRKHPPKYMLLRTSRMELKGLAVKSQLLCPKKNWRKNLVSHQSL</sequence>
<reference evidence="2" key="1">
    <citation type="journal article" date="2013" name="J. Plant Res.">
        <title>Effect of fungi and light on seed germination of three Opuntia species from semiarid lands of central Mexico.</title>
        <authorList>
            <person name="Delgado-Sanchez P."/>
            <person name="Jimenez-Bremont J.F."/>
            <person name="Guerrero-Gonzalez Mde L."/>
            <person name="Flores J."/>
        </authorList>
    </citation>
    <scope>NUCLEOTIDE SEQUENCE</scope>
    <source>
        <tissue evidence="2">Cladode</tissue>
    </source>
</reference>
<evidence type="ECO:0000256" key="1">
    <source>
        <dbReference type="SAM" id="MobiDB-lite"/>
    </source>
</evidence>
<evidence type="ECO:0000313" key="2">
    <source>
        <dbReference type="EMBL" id="MBA4630594.1"/>
    </source>
</evidence>
<protein>
    <submittedName>
        <fullName evidence="2">Uncharacterized protein</fullName>
    </submittedName>
</protein>
<dbReference type="EMBL" id="GISG01074239">
    <property type="protein sequence ID" value="MBA4630594.1"/>
    <property type="molecule type" value="Transcribed_RNA"/>
</dbReference>
<feature type="region of interest" description="Disordered" evidence="1">
    <location>
        <begin position="50"/>
        <end position="78"/>
    </location>
</feature>
<feature type="compositionally biased region" description="Basic residues" evidence="1">
    <location>
        <begin position="67"/>
        <end position="78"/>
    </location>
</feature>
<name>A0A7C8YZL8_OPUST</name>
<accession>A0A7C8YZL8</accession>
<organism evidence="2">
    <name type="scientific">Opuntia streptacantha</name>
    <name type="common">Prickly pear cactus</name>
    <name type="synonym">Opuntia cardona</name>
    <dbReference type="NCBI Taxonomy" id="393608"/>
    <lineage>
        <taxon>Eukaryota</taxon>
        <taxon>Viridiplantae</taxon>
        <taxon>Streptophyta</taxon>
        <taxon>Embryophyta</taxon>
        <taxon>Tracheophyta</taxon>
        <taxon>Spermatophyta</taxon>
        <taxon>Magnoliopsida</taxon>
        <taxon>eudicotyledons</taxon>
        <taxon>Gunneridae</taxon>
        <taxon>Pentapetalae</taxon>
        <taxon>Caryophyllales</taxon>
        <taxon>Cactineae</taxon>
        <taxon>Cactaceae</taxon>
        <taxon>Opuntioideae</taxon>
        <taxon>Opuntia</taxon>
    </lineage>
</organism>
<reference evidence="2" key="2">
    <citation type="submission" date="2020-07" db="EMBL/GenBank/DDBJ databases">
        <authorList>
            <person name="Vera ALvarez R."/>
            <person name="Arias-Moreno D.M."/>
            <person name="Jimenez-Jacinto V."/>
            <person name="Jimenez-Bremont J.F."/>
            <person name="Swaminathan K."/>
            <person name="Moose S.P."/>
            <person name="Guerrero-Gonzalez M.L."/>
            <person name="Marino-Ramirez L."/>
            <person name="Landsman D."/>
            <person name="Rodriguez-Kessler M."/>
            <person name="Delgado-Sanchez P."/>
        </authorList>
    </citation>
    <scope>NUCLEOTIDE SEQUENCE</scope>
    <source>
        <tissue evidence="2">Cladode</tissue>
    </source>
</reference>
<dbReference type="AlphaFoldDB" id="A0A7C8YZL8"/>
<proteinExistence type="predicted"/>